<protein>
    <recommendedName>
        <fullName evidence="6">Ribosomal protein L11 methyltransferase</fullName>
        <shortName evidence="6">L11 Mtase</shortName>
        <ecNumber evidence="6">2.1.1.-</ecNumber>
    </recommendedName>
</protein>
<organism evidence="7 8">
    <name type="scientific">Odoribacter laneus YIT 12061</name>
    <dbReference type="NCBI Taxonomy" id="742817"/>
    <lineage>
        <taxon>Bacteria</taxon>
        <taxon>Pseudomonadati</taxon>
        <taxon>Bacteroidota</taxon>
        <taxon>Bacteroidia</taxon>
        <taxon>Bacteroidales</taxon>
        <taxon>Odoribacteraceae</taxon>
        <taxon>Odoribacter</taxon>
    </lineage>
</organism>
<dbReference type="InterPro" id="IPR004498">
    <property type="entry name" value="Ribosomal_PrmA_MeTrfase"/>
</dbReference>
<dbReference type="AlphaFoldDB" id="H1DJ83"/>
<comment type="catalytic activity">
    <reaction evidence="6">
        <text>L-lysyl-[protein] + 3 S-adenosyl-L-methionine = N(6),N(6),N(6)-trimethyl-L-lysyl-[protein] + 3 S-adenosyl-L-homocysteine + 3 H(+)</text>
        <dbReference type="Rhea" id="RHEA:54192"/>
        <dbReference type="Rhea" id="RHEA-COMP:9752"/>
        <dbReference type="Rhea" id="RHEA-COMP:13826"/>
        <dbReference type="ChEBI" id="CHEBI:15378"/>
        <dbReference type="ChEBI" id="CHEBI:29969"/>
        <dbReference type="ChEBI" id="CHEBI:57856"/>
        <dbReference type="ChEBI" id="CHEBI:59789"/>
        <dbReference type="ChEBI" id="CHEBI:61961"/>
    </reaction>
</comment>
<comment type="caution">
    <text evidence="7">The sequence shown here is derived from an EMBL/GenBank/DDBJ whole genome shotgun (WGS) entry which is preliminary data.</text>
</comment>
<name>H1DJ83_9BACT</name>
<dbReference type="STRING" id="742817.HMPREF9449_01955"/>
<dbReference type="CDD" id="cd02440">
    <property type="entry name" value="AdoMet_MTases"/>
    <property type="match status" value="1"/>
</dbReference>
<dbReference type="PANTHER" id="PTHR43648">
    <property type="entry name" value="ELECTRON TRANSFER FLAVOPROTEIN BETA SUBUNIT LYSINE METHYLTRANSFERASE"/>
    <property type="match status" value="1"/>
</dbReference>
<dbReference type="GeneID" id="98069512"/>
<dbReference type="Gene3D" id="3.40.50.150">
    <property type="entry name" value="Vaccinia Virus protein VP39"/>
    <property type="match status" value="1"/>
</dbReference>
<dbReference type="eggNOG" id="COG2264">
    <property type="taxonomic scope" value="Bacteria"/>
</dbReference>
<proteinExistence type="inferred from homology"/>
<evidence type="ECO:0000256" key="1">
    <source>
        <dbReference type="ARBA" id="ARBA00009741"/>
    </source>
</evidence>
<keyword evidence="2 6" id="KW-0963">Cytoplasm</keyword>
<dbReference type="GO" id="GO:0032259">
    <property type="term" value="P:methylation"/>
    <property type="evidence" value="ECO:0007669"/>
    <property type="project" value="UniProtKB-KW"/>
</dbReference>
<keyword evidence="7" id="KW-0689">Ribosomal protein</keyword>
<dbReference type="PIRSF" id="PIRSF000401">
    <property type="entry name" value="RPL11_MTase"/>
    <property type="match status" value="1"/>
</dbReference>
<keyword evidence="8" id="KW-1185">Reference proteome</keyword>
<evidence type="ECO:0000313" key="8">
    <source>
        <dbReference type="Proteomes" id="UP000004892"/>
    </source>
</evidence>
<feature type="binding site" evidence="6">
    <location>
        <position position="219"/>
    </location>
    <ligand>
        <name>S-adenosyl-L-methionine</name>
        <dbReference type="ChEBI" id="CHEBI:59789"/>
    </ligand>
</feature>
<dbReference type="GO" id="GO:0005840">
    <property type="term" value="C:ribosome"/>
    <property type="evidence" value="ECO:0007669"/>
    <property type="project" value="UniProtKB-KW"/>
</dbReference>
<comment type="function">
    <text evidence="6">Methylates ribosomal protein L11.</text>
</comment>
<evidence type="ECO:0000256" key="2">
    <source>
        <dbReference type="ARBA" id="ARBA00022490"/>
    </source>
</evidence>
<dbReference type="GO" id="GO:0005737">
    <property type="term" value="C:cytoplasm"/>
    <property type="evidence" value="ECO:0007669"/>
    <property type="project" value="UniProtKB-SubCell"/>
</dbReference>
<evidence type="ECO:0000256" key="3">
    <source>
        <dbReference type="ARBA" id="ARBA00022603"/>
    </source>
</evidence>
<accession>H1DJ83</accession>
<keyword evidence="7" id="KW-0687">Ribonucleoprotein</keyword>
<evidence type="ECO:0000256" key="4">
    <source>
        <dbReference type="ARBA" id="ARBA00022679"/>
    </source>
</evidence>
<dbReference type="PANTHER" id="PTHR43648:SF1">
    <property type="entry name" value="ELECTRON TRANSFER FLAVOPROTEIN BETA SUBUNIT LYSINE METHYLTRANSFERASE"/>
    <property type="match status" value="1"/>
</dbReference>
<dbReference type="HAMAP" id="MF_00735">
    <property type="entry name" value="Methyltr_PrmA"/>
    <property type="match status" value="1"/>
</dbReference>
<dbReference type="SUPFAM" id="SSF53335">
    <property type="entry name" value="S-adenosyl-L-methionine-dependent methyltransferases"/>
    <property type="match status" value="1"/>
</dbReference>
<keyword evidence="5 6" id="KW-0949">S-adenosyl-L-methionine</keyword>
<dbReference type="InterPro" id="IPR050078">
    <property type="entry name" value="Ribosomal_L11_MeTrfase_PrmA"/>
</dbReference>
<reference evidence="7 8" key="1">
    <citation type="submission" date="2012-01" db="EMBL/GenBank/DDBJ databases">
        <title>The Genome Sequence of Odoribacter laneus YIT 12061.</title>
        <authorList>
            <consortium name="The Broad Institute Genome Sequencing Platform"/>
            <person name="Earl A."/>
            <person name="Ward D."/>
            <person name="Feldgarden M."/>
            <person name="Gevers D."/>
            <person name="Morotomi M."/>
            <person name="Young S.K."/>
            <person name="Zeng Q."/>
            <person name="Gargeya S."/>
            <person name="Fitzgerald M."/>
            <person name="Haas B."/>
            <person name="Abouelleil A."/>
            <person name="Alvarado L."/>
            <person name="Arachchi H.M."/>
            <person name="Berlin A."/>
            <person name="Chapman S.B."/>
            <person name="Gearin G."/>
            <person name="Goldberg J."/>
            <person name="Griggs A."/>
            <person name="Gujja S."/>
            <person name="Hansen M."/>
            <person name="Heiman D."/>
            <person name="Howarth C."/>
            <person name="Larimer J."/>
            <person name="Lui A."/>
            <person name="MacDonald P.J.P."/>
            <person name="McCowen C."/>
            <person name="Montmayeur A."/>
            <person name="Murphy C."/>
            <person name="Neiman D."/>
            <person name="Pearson M."/>
            <person name="Priest M."/>
            <person name="Roberts A."/>
            <person name="Saif S."/>
            <person name="Shea T."/>
            <person name="Sisk P."/>
            <person name="Stolte C."/>
            <person name="Sykes S."/>
            <person name="Wortman J."/>
            <person name="Nusbaum C."/>
            <person name="Birren B."/>
        </authorList>
    </citation>
    <scope>NUCLEOTIDE SEQUENCE [LARGE SCALE GENOMIC DNA]</scope>
    <source>
        <strain evidence="7 8">YIT 12061</strain>
    </source>
</reference>
<dbReference type="PATRIC" id="fig|742817.3.peg.2081"/>
<dbReference type="Pfam" id="PF06325">
    <property type="entry name" value="PrmA"/>
    <property type="match status" value="1"/>
</dbReference>
<dbReference type="EC" id="2.1.1.-" evidence="6"/>
<feature type="binding site" evidence="6">
    <location>
        <position position="176"/>
    </location>
    <ligand>
        <name>S-adenosyl-L-methionine</name>
        <dbReference type="ChEBI" id="CHEBI:59789"/>
    </ligand>
</feature>
<gene>
    <name evidence="6" type="primary">prmA</name>
    <name evidence="7" type="ORF">HMPREF9449_01955</name>
</gene>
<evidence type="ECO:0000313" key="7">
    <source>
        <dbReference type="EMBL" id="EHP46338.1"/>
    </source>
</evidence>
<feature type="binding site" evidence="6">
    <location>
        <position position="131"/>
    </location>
    <ligand>
        <name>S-adenosyl-L-methionine</name>
        <dbReference type="ChEBI" id="CHEBI:59789"/>
    </ligand>
</feature>
<comment type="similarity">
    <text evidence="1 6">Belongs to the methyltransferase superfamily. PrmA family.</text>
</comment>
<dbReference type="GO" id="GO:0016279">
    <property type="term" value="F:protein-lysine N-methyltransferase activity"/>
    <property type="evidence" value="ECO:0007669"/>
    <property type="project" value="RHEA"/>
</dbReference>
<feature type="binding site" evidence="6">
    <location>
        <position position="154"/>
    </location>
    <ligand>
        <name>S-adenosyl-L-methionine</name>
        <dbReference type="ChEBI" id="CHEBI:59789"/>
    </ligand>
</feature>
<keyword evidence="4 6" id="KW-0808">Transferase</keyword>
<dbReference type="HOGENOM" id="CLU_049382_0_0_10"/>
<dbReference type="InterPro" id="IPR029063">
    <property type="entry name" value="SAM-dependent_MTases_sf"/>
</dbReference>
<dbReference type="Proteomes" id="UP000004892">
    <property type="component" value="Unassembled WGS sequence"/>
</dbReference>
<dbReference type="RefSeq" id="WP_009137102.1">
    <property type="nucleotide sequence ID" value="NZ_JH594596.1"/>
</dbReference>
<evidence type="ECO:0000256" key="6">
    <source>
        <dbReference type="HAMAP-Rule" id="MF_00735"/>
    </source>
</evidence>
<comment type="subcellular location">
    <subcellularLocation>
        <location evidence="6">Cytoplasm</location>
    </subcellularLocation>
</comment>
<keyword evidence="3 6" id="KW-0489">Methyltransferase</keyword>
<dbReference type="EMBL" id="ADMC01000025">
    <property type="protein sequence ID" value="EHP46338.1"/>
    <property type="molecule type" value="Genomic_DNA"/>
</dbReference>
<sequence length="289" mass="33041">MDYTAINFNITPFSEEIADILIATMSSIGYEGFQYTDTGFTAYITCEQFEEERIQKLEILQSLAVDYQIDWNFYVLQDRDWNLEWEKNFTPIVVDNRILIRAGFHPTIPGIDYDIIIEPKMSFGTGHHPTTTLMLETLLDFSGQMKGKRVLDMGCGTGILSILAAKLGASTVTGIDIDEWSYRNARENIENNQLQNIQIKIGNAGLLEKEKEFDFILANINRNILLTDMPFYERCLKDGGILIMSGFYTKDLPSIRQKAAELGMTYGDQKMKQNWVAVSFTKNKQFVEL</sequence>
<evidence type="ECO:0000256" key="5">
    <source>
        <dbReference type="ARBA" id="ARBA00022691"/>
    </source>
</evidence>
<dbReference type="NCBIfam" id="NF001785">
    <property type="entry name" value="PRK00517.2-2"/>
    <property type="match status" value="1"/>
</dbReference>